<name>A0A540VAM7_9CHLR</name>
<dbReference type="InParanoid" id="A0A540VAM7"/>
<gene>
    <name evidence="1" type="ORF">FKZ61_19505</name>
</gene>
<organism evidence="1 2">
    <name type="scientific">Litorilinea aerophila</name>
    <dbReference type="NCBI Taxonomy" id="1204385"/>
    <lineage>
        <taxon>Bacteria</taxon>
        <taxon>Bacillati</taxon>
        <taxon>Chloroflexota</taxon>
        <taxon>Caldilineae</taxon>
        <taxon>Caldilineales</taxon>
        <taxon>Caldilineaceae</taxon>
        <taxon>Litorilinea</taxon>
    </lineage>
</organism>
<dbReference type="RefSeq" id="WP_141611843.1">
    <property type="nucleotide sequence ID" value="NZ_VIGC02000032.1"/>
</dbReference>
<dbReference type="Proteomes" id="UP000317371">
    <property type="component" value="Unassembled WGS sequence"/>
</dbReference>
<proteinExistence type="predicted"/>
<keyword evidence="2" id="KW-1185">Reference proteome</keyword>
<sequence>MTTTITISLDTDTARLYRQAPADLQRKVQLLLNIWLRELMVSPRPLQVIMDEISQKAEERGLTSEVLESLLNAE</sequence>
<dbReference type="OrthoDB" id="164048at2"/>
<dbReference type="EMBL" id="VIGC01000032">
    <property type="protein sequence ID" value="TQE93814.1"/>
    <property type="molecule type" value="Genomic_DNA"/>
</dbReference>
<evidence type="ECO:0000313" key="2">
    <source>
        <dbReference type="Proteomes" id="UP000317371"/>
    </source>
</evidence>
<comment type="caution">
    <text evidence="1">The sequence shown here is derived from an EMBL/GenBank/DDBJ whole genome shotgun (WGS) entry which is preliminary data.</text>
</comment>
<dbReference type="AlphaFoldDB" id="A0A540VAM7"/>
<protein>
    <submittedName>
        <fullName evidence="1">Uncharacterized protein</fullName>
    </submittedName>
</protein>
<evidence type="ECO:0000313" key="1">
    <source>
        <dbReference type="EMBL" id="TQE93814.1"/>
    </source>
</evidence>
<accession>A0A540VAM7</accession>
<reference evidence="1 2" key="1">
    <citation type="submission" date="2019-06" db="EMBL/GenBank/DDBJ databases">
        <title>Genome sequence of Litorilinea aerophila BAA-2444.</title>
        <authorList>
            <person name="Maclea K.S."/>
            <person name="Maurais E.G."/>
            <person name="Iannazzi L.C."/>
        </authorList>
    </citation>
    <scope>NUCLEOTIDE SEQUENCE [LARGE SCALE GENOMIC DNA]</scope>
    <source>
        <strain evidence="1 2">ATCC BAA-2444</strain>
    </source>
</reference>